<keyword evidence="3" id="KW-1185">Reference proteome</keyword>
<keyword evidence="1" id="KW-1133">Transmembrane helix</keyword>
<gene>
    <name evidence="2" type="ORF">RDV89_18410</name>
</gene>
<feature type="transmembrane region" description="Helical" evidence="1">
    <location>
        <begin position="12"/>
        <end position="31"/>
    </location>
</feature>
<comment type="caution">
    <text evidence="2">The sequence shown here is derived from an EMBL/GenBank/DDBJ whole genome shotgun (WGS) entry which is preliminary data.</text>
</comment>
<dbReference type="RefSeq" id="WP_315735454.1">
    <property type="nucleotide sequence ID" value="NZ_JAVYII010000009.1"/>
</dbReference>
<keyword evidence="1" id="KW-0472">Membrane</keyword>
<reference evidence="2 3" key="1">
    <citation type="submission" date="2023-08" db="EMBL/GenBank/DDBJ databases">
        <title>Nocardioides seae sp. nov., a bacterium isolated from a soil.</title>
        <authorList>
            <person name="Wang X."/>
        </authorList>
    </citation>
    <scope>NUCLEOTIDE SEQUENCE [LARGE SCALE GENOMIC DNA]</scope>
    <source>
        <strain evidence="2 3">YZH12</strain>
    </source>
</reference>
<evidence type="ECO:0000313" key="2">
    <source>
        <dbReference type="EMBL" id="MDT9595067.1"/>
    </source>
</evidence>
<feature type="transmembrane region" description="Helical" evidence="1">
    <location>
        <begin position="37"/>
        <end position="57"/>
    </location>
</feature>
<dbReference type="Proteomes" id="UP001268542">
    <property type="component" value="Unassembled WGS sequence"/>
</dbReference>
<name>A0ABU3Q0N0_9ACTN</name>
<accession>A0ABU3Q0N0</accession>
<sequence>MADRTEKKRSSWWFWAVLVGAFALNVVLDLVAGLSLVARWGIVLAVVVVAGLALTAYERRRAERG</sequence>
<dbReference type="EMBL" id="JAVYII010000009">
    <property type="protein sequence ID" value="MDT9595067.1"/>
    <property type="molecule type" value="Genomic_DNA"/>
</dbReference>
<organism evidence="2 3">
    <name type="scientific">Nocardioides imazamoxiresistens</name>
    <dbReference type="NCBI Taxonomy" id="3231893"/>
    <lineage>
        <taxon>Bacteria</taxon>
        <taxon>Bacillati</taxon>
        <taxon>Actinomycetota</taxon>
        <taxon>Actinomycetes</taxon>
        <taxon>Propionibacteriales</taxon>
        <taxon>Nocardioidaceae</taxon>
        <taxon>Nocardioides</taxon>
    </lineage>
</organism>
<protein>
    <recommendedName>
        <fullName evidence="4">DUF2631 domain-containing protein</fullName>
    </recommendedName>
</protein>
<evidence type="ECO:0000256" key="1">
    <source>
        <dbReference type="SAM" id="Phobius"/>
    </source>
</evidence>
<proteinExistence type="predicted"/>
<evidence type="ECO:0000313" key="3">
    <source>
        <dbReference type="Proteomes" id="UP001268542"/>
    </source>
</evidence>
<keyword evidence="1" id="KW-0812">Transmembrane</keyword>
<evidence type="ECO:0008006" key="4">
    <source>
        <dbReference type="Google" id="ProtNLM"/>
    </source>
</evidence>